<protein>
    <recommendedName>
        <fullName evidence="2">DNA/pantothenate metabolism flavoprotein C-terminal domain-containing protein</fullName>
    </recommendedName>
</protein>
<dbReference type="GO" id="GO:0015937">
    <property type="term" value="P:coenzyme A biosynthetic process"/>
    <property type="evidence" value="ECO:0007669"/>
    <property type="project" value="UniProtKB-ARBA"/>
</dbReference>
<comment type="similarity">
    <text evidence="1">Belongs to the PPC synthetase family.</text>
</comment>
<organism evidence="3 4">
    <name type="scientific">Polyplax serrata</name>
    <name type="common">Common mouse louse</name>
    <dbReference type="NCBI Taxonomy" id="468196"/>
    <lineage>
        <taxon>Eukaryota</taxon>
        <taxon>Metazoa</taxon>
        <taxon>Ecdysozoa</taxon>
        <taxon>Arthropoda</taxon>
        <taxon>Hexapoda</taxon>
        <taxon>Insecta</taxon>
        <taxon>Pterygota</taxon>
        <taxon>Neoptera</taxon>
        <taxon>Paraneoptera</taxon>
        <taxon>Psocodea</taxon>
        <taxon>Troctomorpha</taxon>
        <taxon>Phthiraptera</taxon>
        <taxon>Anoplura</taxon>
        <taxon>Polyplacidae</taxon>
        <taxon>Polyplax</taxon>
    </lineage>
</organism>
<dbReference type="SUPFAM" id="SSF102645">
    <property type="entry name" value="CoaB-like"/>
    <property type="match status" value="1"/>
</dbReference>
<comment type="caution">
    <text evidence="3">The sequence shown here is derived from an EMBL/GenBank/DDBJ whole genome shotgun (WGS) entry which is preliminary data.</text>
</comment>
<sequence>MTSNNWEEFYSTTPKPINYDQEVEKINQFVAEHREQNHKIVLVTSGGTTIPLEHNTVRFVDNFSAGARGSASAEFFLDYNYIVIFLFRVKSLEPFVRHFTGYTFLDALEIKSSVNGKDMIQVKEKKVNEILPVLQKYYRAKSSGNFLPIAFTTLADYLWLLRACCESLSCCGSRVLLYLAAAVSDFYIPSEKLPIHKIQSHDGPLNLSLQLVPKVLKPLVSSWIPGAFIVSFKLETDEGVLIKKAREALNKYNHNLVIANILNTRKSKVTFVTKSAHYDIMLTSDELIKGIEIESKIIPDLIQKHDDFINA</sequence>
<evidence type="ECO:0000259" key="2">
    <source>
        <dbReference type="Pfam" id="PF04127"/>
    </source>
</evidence>
<dbReference type="AlphaFoldDB" id="A0AAN8SCR9"/>
<gene>
    <name evidence="3" type="ORF">RUM43_000670</name>
</gene>
<reference evidence="3 4" key="1">
    <citation type="submission" date="2023-10" db="EMBL/GenBank/DDBJ databases">
        <title>Genomes of two closely related lineages of the louse Polyplax serrata with different host specificities.</title>
        <authorList>
            <person name="Martinu J."/>
            <person name="Tarabai H."/>
            <person name="Stefka J."/>
            <person name="Hypsa V."/>
        </authorList>
    </citation>
    <scope>NUCLEOTIDE SEQUENCE [LARGE SCALE GENOMIC DNA]</scope>
    <source>
        <strain evidence="3">HR10_N</strain>
    </source>
</reference>
<dbReference type="EMBL" id="JAWJWE010000001">
    <property type="protein sequence ID" value="KAK6644403.1"/>
    <property type="molecule type" value="Genomic_DNA"/>
</dbReference>
<dbReference type="GO" id="GO:0003824">
    <property type="term" value="F:catalytic activity"/>
    <property type="evidence" value="ECO:0007669"/>
    <property type="project" value="UniProtKB-ARBA"/>
</dbReference>
<evidence type="ECO:0000256" key="1">
    <source>
        <dbReference type="ARBA" id="ARBA00005703"/>
    </source>
</evidence>
<dbReference type="PANTHER" id="PTHR12290">
    <property type="entry name" value="CORNICHON-RELATED"/>
    <property type="match status" value="1"/>
</dbReference>
<name>A0AAN8SCR9_POLSC</name>
<evidence type="ECO:0000313" key="3">
    <source>
        <dbReference type="EMBL" id="KAK6644403.1"/>
    </source>
</evidence>
<dbReference type="Proteomes" id="UP001372834">
    <property type="component" value="Unassembled WGS sequence"/>
</dbReference>
<dbReference type="InterPro" id="IPR035929">
    <property type="entry name" value="CoaB-like_sf"/>
</dbReference>
<accession>A0AAN8SCR9</accession>
<dbReference type="Pfam" id="PF04127">
    <property type="entry name" value="DFP"/>
    <property type="match status" value="1"/>
</dbReference>
<dbReference type="Gene3D" id="3.40.50.10300">
    <property type="entry name" value="CoaB-like"/>
    <property type="match status" value="1"/>
</dbReference>
<feature type="domain" description="DNA/pantothenate metabolism flavoprotein C-terminal" evidence="2">
    <location>
        <begin position="178"/>
        <end position="277"/>
    </location>
</feature>
<proteinExistence type="inferred from homology"/>
<dbReference type="InterPro" id="IPR007085">
    <property type="entry name" value="DNA/pantothenate-metab_flavo_C"/>
</dbReference>
<evidence type="ECO:0000313" key="4">
    <source>
        <dbReference type="Proteomes" id="UP001372834"/>
    </source>
</evidence>